<feature type="transmembrane region" description="Helical" evidence="1">
    <location>
        <begin position="39"/>
        <end position="58"/>
    </location>
</feature>
<gene>
    <name evidence="2" type="ORF">C4532_08730</name>
</gene>
<feature type="transmembrane region" description="Helical" evidence="1">
    <location>
        <begin position="333"/>
        <end position="355"/>
    </location>
</feature>
<sequence>MREPLNRSIRNVVETFVLKVSEMLRNLTCDSRQFPRPSVFEWFCLPLGLFLIFYYAWIMDDAYVYFRYIDNMELLGIGLVYNRGEYVEGFSSPAWAFILAVLRSVGLGYWVIIRGVAVAAFVTFWAALVIINRKLSGTEAGTYIVNFPLINLSLTYGVLCYFTSGLETPLVQVCGVLYACFLLFPGVRLLQFVVGISPFIRHELAIPCLMALAWFVVSRRRIPWTLVITGMVFGILLFVFRIYYYADLLPNTFYLKNETAVARGLLYLKDTVLPYSVHYILPFLALCLAVLKITGRRETGYHMAERAMMVLIGLSFIVYVVKIGGDPRHYRFLAFPYCIIMASTGGIVEALMLRLGLRSSRMAVLALSLILALFTVTRYPRQLDKHPLLPDVHHRPVDEINDAALHRSFRAFSPSPWTLGSEIELGGAVEEFLERHPPNQYVDVIWCPNCYFAYTAFPCQVINGLGLTDPFLARTEMRSERAAHKFGLMPLAEDMVRIRKKYGFRKGAFRTATENGDAPAWVEENLTTIERIEQKVYNEHAFFENLRIAFMRTGRIRLAYTSLDEREK</sequence>
<keyword evidence="1" id="KW-0472">Membrane</keyword>
<name>A0A419EZN2_9BACT</name>
<feature type="transmembrane region" description="Helical" evidence="1">
    <location>
        <begin position="221"/>
        <end position="246"/>
    </location>
</feature>
<accession>A0A419EZN2</accession>
<keyword evidence="1" id="KW-0812">Transmembrane</keyword>
<feature type="transmembrane region" description="Helical" evidence="1">
    <location>
        <begin position="272"/>
        <end position="291"/>
    </location>
</feature>
<protein>
    <recommendedName>
        <fullName evidence="4">Glycosyltransferase RgtA/B/C/D-like domain-containing protein</fullName>
    </recommendedName>
</protein>
<feature type="transmembrane region" description="Helical" evidence="1">
    <location>
        <begin position="143"/>
        <end position="164"/>
    </location>
</feature>
<feature type="transmembrane region" description="Helical" evidence="1">
    <location>
        <begin position="303"/>
        <end position="321"/>
    </location>
</feature>
<evidence type="ECO:0000256" key="1">
    <source>
        <dbReference type="SAM" id="Phobius"/>
    </source>
</evidence>
<feature type="transmembrane region" description="Helical" evidence="1">
    <location>
        <begin position="362"/>
        <end position="380"/>
    </location>
</feature>
<feature type="transmembrane region" description="Helical" evidence="1">
    <location>
        <begin position="107"/>
        <end position="131"/>
    </location>
</feature>
<evidence type="ECO:0000313" key="2">
    <source>
        <dbReference type="EMBL" id="RJP70758.1"/>
    </source>
</evidence>
<proteinExistence type="predicted"/>
<dbReference type="AlphaFoldDB" id="A0A419EZN2"/>
<dbReference type="EMBL" id="QZKI01000065">
    <property type="protein sequence ID" value="RJP70758.1"/>
    <property type="molecule type" value="Genomic_DNA"/>
</dbReference>
<evidence type="ECO:0008006" key="4">
    <source>
        <dbReference type="Google" id="ProtNLM"/>
    </source>
</evidence>
<feature type="transmembrane region" description="Helical" evidence="1">
    <location>
        <begin position="176"/>
        <end position="200"/>
    </location>
</feature>
<organism evidence="2 3">
    <name type="scientific">Candidatus Abyssobacteria bacterium SURF_17</name>
    <dbReference type="NCBI Taxonomy" id="2093361"/>
    <lineage>
        <taxon>Bacteria</taxon>
        <taxon>Pseudomonadati</taxon>
        <taxon>Candidatus Hydrogenedentota</taxon>
        <taxon>Candidatus Abyssobacteria</taxon>
    </lineage>
</organism>
<keyword evidence="1" id="KW-1133">Transmembrane helix</keyword>
<comment type="caution">
    <text evidence="2">The sequence shown here is derived from an EMBL/GenBank/DDBJ whole genome shotgun (WGS) entry which is preliminary data.</text>
</comment>
<reference evidence="2 3" key="1">
    <citation type="journal article" date="2017" name="ISME J.">
        <title>Energy and carbon metabolisms in a deep terrestrial subsurface fluid microbial community.</title>
        <authorList>
            <person name="Momper L."/>
            <person name="Jungbluth S.P."/>
            <person name="Lee M.D."/>
            <person name="Amend J.P."/>
        </authorList>
    </citation>
    <scope>NUCLEOTIDE SEQUENCE [LARGE SCALE GENOMIC DNA]</scope>
    <source>
        <strain evidence="2">SURF_17</strain>
    </source>
</reference>
<dbReference type="Proteomes" id="UP000285961">
    <property type="component" value="Unassembled WGS sequence"/>
</dbReference>
<evidence type="ECO:0000313" key="3">
    <source>
        <dbReference type="Proteomes" id="UP000285961"/>
    </source>
</evidence>